<organism evidence="2 3">
    <name type="scientific">Araneus ventricosus</name>
    <name type="common">Orbweaver spider</name>
    <name type="synonym">Epeira ventricosa</name>
    <dbReference type="NCBI Taxonomy" id="182803"/>
    <lineage>
        <taxon>Eukaryota</taxon>
        <taxon>Metazoa</taxon>
        <taxon>Ecdysozoa</taxon>
        <taxon>Arthropoda</taxon>
        <taxon>Chelicerata</taxon>
        <taxon>Arachnida</taxon>
        <taxon>Araneae</taxon>
        <taxon>Araneomorphae</taxon>
        <taxon>Entelegynae</taxon>
        <taxon>Araneoidea</taxon>
        <taxon>Araneidae</taxon>
        <taxon>Araneus</taxon>
    </lineage>
</organism>
<dbReference type="EMBL" id="BGPR01034621">
    <property type="protein sequence ID" value="GBO09078.1"/>
    <property type="molecule type" value="Genomic_DNA"/>
</dbReference>
<dbReference type="AlphaFoldDB" id="A0A4Y2U8E5"/>
<evidence type="ECO:0000313" key="1">
    <source>
        <dbReference type="EMBL" id="GBO09073.1"/>
    </source>
</evidence>
<protein>
    <submittedName>
        <fullName evidence="2">Uncharacterized protein</fullName>
    </submittedName>
</protein>
<reference evidence="2 3" key="1">
    <citation type="journal article" date="2019" name="Sci. Rep.">
        <title>Orb-weaving spider Araneus ventricosus genome elucidates the spidroin gene catalogue.</title>
        <authorList>
            <person name="Kono N."/>
            <person name="Nakamura H."/>
            <person name="Ohtoshi R."/>
            <person name="Moran D.A.P."/>
            <person name="Shinohara A."/>
            <person name="Yoshida Y."/>
            <person name="Fujiwara M."/>
            <person name="Mori M."/>
            <person name="Tomita M."/>
            <person name="Arakawa K."/>
        </authorList>
    </citation>
    <scope>NUCLEOTIDE SEQUENCE [LARGE SCALE GENOMIC DNA]</scope>
</reference>
<accession>A0A4Y2U8E5</accession>
<sequence>MIVQKKLHKPLFDDSGKFDKNVSWNCENPAQASIEIYLLRLHVLEVCWEAMLKFVPRKKQEQEMQLSLTARAMVTKVTDSSCLVHFLAIIFLGF</sequence>
<gene>
    <name evidence="1" type="ORF">AVEN_256632_1</name>
    <name evidence="2" type="ORF">AVEN_62583_1</name>
</gene>
<name>A0A4Y2U8E5_ARAVE</name>
<evidence type="ECO:0000313" key="2">
    <source>
        <dbReference type="EMBL" id="GBO09078.1"/>
    </source>
</evidence>
<comment type="caution">
    <text evidence="2">The sequence shown here is derived from an EMBL/GenBank/DDBJ whole genome shotgun (WGS) entry which is preliminary data.</text>
</comment>
<dbReference type="EMBL" id="BGPR01034620">
    <property type="protein sequence ID" value="GBO09073.1"/>
    <property type="molecule type" value="Genomic_DNA"/>
</dbReference>
<dbReference type="Proteomes" id="UP000499080">
    <property type="component" value="Unassembled WGS sequence"/>
</dbReference>
<keyword evidence="3" id="KW-1185">Reference proteome</keyword>
<evidence type="ECO:0000313" key="3">
    <source>
        <dbReference type="Proteomes" id="UP000499080"/>
    </source>
</evidence>
<proteinExistence type="predicted"/>